<comment type="caution">
    <text evidence="2">The sequence shown here is derived from an EMBL/GenBank/DDBJ whole genome shotgun (WGS) entry which is preliminary data.</text>
</comment>
<feature type="region of interest" description="Disordered" evidence="1">
    <location>
        <begin position="1"/>
        <end position="30"/>
    </location>
</feature>
<dbReference type="EMBL" id="JAGSMN010001750">
    <property type="protein sequence ID" value="MBR7678708.1"/>
    <property type="molecule type" value="Genomic_DNA"/>
</dbReference>
<dbReference type="AlphaFoldDB" id="A0A8T4J4P6"/>
<sequence>MSQPEMMRGPTGGKVSETSRQQATSDFLRPQAPLANVVGFGHGVKWTGGRPTGEHRLGDLLRHEDEYGLLARGPS</sequence>
<evidence type="ECO:0000313" key="2">
    <source>
        <dbReference type="EMBL" id="MBR7678708.1"/>
    </source>
</evidence>
<reference evidence="2" key="1">
    <citation type="submission" date="2021-04" db="EMBL/GenBank/DDBJ databases">
        <title>Sequencing of actinobacteria type strains.</title>
        <authorList>
            <person name="Nguyen G.-S."/>
            <person name="Wentzel A."/>
        </authorList>
    </citation>
    <scope>NUCLEOTIDE SEQUENCE</scope>
    <source>
        <strain evidence="2">DSM 42095</strain>
    </source>
</reference>
<protein>
    <submittedName>
        <fullName evidence="2">Uncharacterized protein</fullName>
    </submittedName>
</protein>
<evidence type="ECO:0000313" key="3">
    <source>
        <dbReference type="Proteomes" id="UP000675554"/>
    </source>
</evidence>
<evidence type="ECO:0000256" key="1">
    <source>
        <dbReference type="SAM" id="MobiDB-lite"/>
    </source>
</evidence>
<feature type="compositionally biased region" description="Polar residues" evidence="1">
    <location>
        <begin position="16"/>
        <end position="25"/>
    </location>
</feature>
<accession>A0A8T4J4P6</accession>
<dbReference type="Proteomes" id="UP000675554">
    <property type="component" value="Unassembled WGS sequence"/>
</dbReference>
<proteinExistence type="predicted"/>
<gene>
    <name evidence="2" type="ORF">KDA82_38310</name>
</gene>
<keyword evidence="3" id="KW-1185">Reference proteome</keyword>
<organism evidence="2 3">
    <name type="scientific">Streptomyces daliensis</name>
    <dbReference type="NCBI Taxonomy" id="299421"/>
    <lineage>
        <taxon>Bacteria</taxon>
        <taxon>Bacillati</taxon>
        <taxon>Actinomycetota</taxon>
        <taxon>Actinomycetes</taxon>
        <taxon>Kitasatosporales</taxon>
        <taxon>Streptomycetaceae</taxon>
        <taxon>Streptomyces</taxon>
    </lineage>
</organism>
<feature type="non-terminal residue" evidence="2">
    <location>
        <position position="75"/>
    </location>
</feature>
<name>A0A8T4J4P6_9ACTN</name>